<accession>A0AAD6C3I8</accession>
<dbReference type="GeneID" id="81601894"/>
<evidence type="ECO:0000313" key="2">
    <source>
        <dbReference type="EMBL" id="KAJ5444397.1"/>
    </source>
</evidence>
<keyword evidence="3" id="KW-1185">Reference proteome</keyword>
<dbReference type="Proteomes" id="UP001213681">
    <property type="component" value="Unassembled WGS sequence"/>
</dbReference>
<reference evidence="2" key="1">
    <citation type="submission" date="2022-12" db="EMBL/GenBank/DDBJ databases">
        <authorList>
            <person name="Petersen C."/>
        </authorList>
    </citation>
    <scope>NUCLEOTIDE SEQUENCE</scope>
    <source>
        <strain evidence="2">IBT 16125</strain>
    </source>
</reference>
<proteinExistence type="predicted"/>
<evidence type="ECO:0000256" key="1">
    <source>
        <dbReference type="SAM" id="MobiDB-lite"/>
    </source>
</evidence>
<organism evidence="2 3">
    <name type="scientific">Penicillium daleae</name>
    <dbReference type="NCBI Taxonomy" id="63821"/>
    <lineage>
        <taxon>Eukaryota</taxon>
        <taxon>Fungi</taxon>
        <taxon>Dikarya</taxon>
        <taxon>Ascomycota</taxon>
        <taxon>Pezizomycotina</taxon>
        <taxon>Eurotiomycetes</taxon>
        <taxon>Eurotiomycetidae</taxon>
        <taxon>Eurotiales</taxon>
        <taxon>Aspergillaceae</taxon>
        <taxon>Penicillium</taxon>
    </lineage>
</organism>
<feature type="compositionally biased region" description="Basic and acidic residues" evidence="1">
    <location>
        <begin position="1"/>
        <end position="10"/>
    </location>
</feature>
<dbReference type="AlphaFoldDB" id="A0AAD6C3I8"/>
<protein>
    <recommendedName>
        <fullName evidence="4">Phosphoglycerate mutase</fullName>
    </recommendedName>
</protein>
<sequence>MIRHGEKPGDRANNLSAQGEERTQRLRNAFRKESGFDISYIITEHPKKGLSYSFHLKGRPYETVQPLAHDLEDFGVKFNTDIKKDDAAGIARAVKAYRGEGDVLIC</sequence>
<comment type="caution">
    <text evidence="2">The sequence shown here is derived from an EMBL/GenBank/DDBJ whole genome shotgun (WGS) entry which is preliminary data.</text>
</comment>
<name>A0AAD6C3I8_9EURO</name>
<evidence type="ECO:0008006" key="4">
    <source>
        <dbReference type="Google" id="ProtNLM"/>
    </source>
</evidence>
<dbReference type="RefSeq" id="XP_056764477.1">
    <property type="nucleotide sequence ID" value="XM_056911651.1"/>
</dbReference>
<reference evidence="2" key="2">
    <citation type="journal article" date="2023" name="IMA Fungus">
        <title>Comparative genomic study of the Penicillium genus elucidates a diverse pangenome and 15 lateral gene transfer events.</title>
        <authorList>
            <person name="Petersen C."/>
            <person name="Sorensen T."/>
            <person name="Nielsen M.R."/>
            <person name="Sondergaard T.E."/>
            <person name="Sorensen J.L."/>
            <person name="Fitzpatrick D.A."/>
            <person name="Frisvad J.C."/>
            <person name="Nielsen K.L."/>
        </authorList>
    </citation>
    <scope>NUCLEOTIDE SEQUENCE</scope>
    <source>
        <strain evidence="2">IBT 16125</strain>
    </source>
</reference>
<evidence type="ECO:0000313" key="3">
    <source>
        <dbReference type="Proteomes" id="UP001213681"/>
    </source>
</evidence>
<feature type="region of interest" description="Disordered" evidence="1">
    <location>
        <begin position="1"/>
        <end position="22"/>
    </location>
</feature>
<gene>
    <name evidence="2" type="ORF">N7458_008269</name>
</gene>
<dbReference type="EMBL" id="JAPVEA010000007">
    <property type="protein sequence ID" value="KAJ5444397.1"/>
    <property type="molecule type" value="Genomic_DNA"/>
</dbReference>